<dbReference type="InterPro" id="IPR003599">
    <property type="entry name" value="Ig_sub"/>
</dbReference>
<evidence type="ECO:0000313" key="3">
    <source>
        <dbReference type="EMBL" id="CAH2273122.1"/>
    </source>
</evidence>
<dbReference type="InterPro" id="IPR007110">
    <property type="entry name" value="Ig-like_dom"/>
</dbReference>
<dbReference type="SMART" id="SM00408">
    <property type="entry name" value="IGc2"/>
    <property type="match status" value="1"/>
</dbReference>
<protein>
    <submittedName>
        <fullName evidence="3">Intercellular adhesion molecule 3-like isoform X1</fullName>
    </submittedName>
</protein>
<dbReference type="PANTHER" id="PTHR13771:SF9">
    <property type="entry name" value="INTERCELLULAR ADHESION MOLECULE 5"/>
    <property type="match status" value="1"/>
</dbReference>
<proteinExistence type="predicted"/>
<evidence type="ECO:0000256" key="1">
    <source>
        <dbReference type="SAM" id="Phobius"/>
    </source>
</evidence>
<evidence type="ECO:0000259" key="2">
    <source>
        <dbReference type="PROSITE" id="PS50835"/>
    </source>
</evidence>
<feature type="domain" description="Ig-like" evidence="2">
    <location>
        <begin position="223"/>
        <end position="305"/>
    </location>
</feature>
<dbReference type="Pfam" id="PF13927">
    <property type="entry name" value="Ig_3"/>
    <property type="match status" value="1"/>
</dbReference>
<feature type="transmembrane region" description="Helical" evidence="1">
    <location>
        <begin position="30"/>
        <end position="47"/>
    </location>
</feature>
<dbReference type="AlphaFoldDB" id="A0AAD1VXI2"/>
<reference evidence="3" key="1">
    <citation type="submission" date="2022-03" db="EMBL/GenBank/DDBJ databases">
        <authorList>
            <person name="Alioto T."/>
            <person name="Alioto T."/>
            <person name="Gomez Garrido J."/>
        </authorList>
    </citation>
    <scope>NUCLEOTIDE SEQUENCE</scope>
</reference>
<dbReference type="InterPro" id="IPR003598">
    <property type="entry name" value="Ig_sub2"/>
</dbReference>
<name>A0AAD1VXI2_PELCU</name>
<dbReference type="SMART" id="SM00409">
    <property type="entry name" value="IG"/>
    <property type="match status" value="2"/>
</dbReference>
<gene>
    <name evidence="3" type="ORF">PECUL_23A040165</name>
</gene>
<dbReference type="EMBL" id="OW240914">
    <property type="protein sequence ID" value="CAH2273122.1"/>
    <property type="molecule type" value="Genomic_DNA"/>
</dbReference>
<dbReference type="GO" id="GO:0005178">
    <property type="term" value="F:integrin binding"/>
    <property type="evidence" value="ECO:0007669"/>
    <property type="project" value="InterPro"/>
</dbReference>
<dbReference type="GO" id="GO:0007155">
    <property type="term" value="P:cell adhesion"/>
    <property type="evidence" value="ECO:0007669"/>
    <property type="project" value="InterPro"/>
</dbReference>
<sequence length="349" mass="39392">MCSAPPYPCTRNDIVLFLHIVRKAVRMEPSITLFITLTVLALFWAFANSCSISVSPQNVAARYGDTVILNCTSDCINLRWKTPAIQNFKRGPHWLVLNISNYDGWEANSICFVDENFLAEVKVLFYNVSTSMHFPKMVSDKDDVLILCNVSSRVGSMPALNLNLTLSIEGKILNYTKEDAILYKLRAAPKHHLKEILCKAEIEVFEQKFSDRTKDRLYVLYGPTQVNVTSDRTTFVAGENVTLRCSGDGNPPGEYFWNIPNNRSTTFTDDKRSLVVYLASEMDSGKYECTVENNLGRSQSHIEISVTKAHAMKGLWAIILVSVLAVIGLGSFLIWWVKRRKGEETLTKE</sequence>
<accession>A0AAD1VXI2</accession>
<dbReference type="CDD" id="cd00096">
    <property type="entry name" value="Ig"/>
    <property type="match status" value="1"/>
</dbReference>
<keyword evidence="1" id="KW-1133">Transmembrane helix</keyword>
<dbReference type="PROSITE" id="PS50835">
    <property type="entry name" value="IG_LIKE"/>
    <property type="match status" value="1"/>
</dbReference>
<dbReference type="InterPro" id="IPR036179">
    <property type="entry name" value="Ig-like_dom_sf"/>
</dbReference>
<dbReference type="SUPFAM" id="SSF48726">
    <property type="entry name" value="Immunoglobulin"/>
    <property type="match status" value="2"/>
</dbReference>
<dbReference type="Gene3D" id="2.60.40.10">
    <property type="entry name" value="Immunoglobulins"/>
    <property type="match status" value="2"/>
</dbReference>
<evidence type="ECO:0000313" key="4">
    <source>
        <dbReference type="Proteomes" id="UP001295444"/>
    </source>
</evidence>
<dbReference type="InterPro" id="IPR013783">
    <property type="entry name" value="Ig-like_fold"/>
</dbReference>
<feature type="transmembrane region" description="Helical" evidence="1">
    <location>
        <begin position="315"/>
        <end position="337"/>
    </location>
</feature>
<dbReference type="InterPro" id="IPR047012">
    <property type="entry name" value="ICAM_VCAM"/>
</dbReference>
<dbReference type="Proteomes" id="UP001295444">
    <property type="component" value="Chromosome 03"/>
</dbReference>
<organism evidence="3 4">
    <name type="scientific">Pelobates cultripes</name>
    <name type="common">Western spadefoot toad</name>
    <dbReference type="NCBI Taxonomy" id="61616"/>
    <lineage>
        <taxon>Eukaryota</taxon>
        <taxon>Metazoa</taxon>
        <taxon>Chordata</taxon>
        <taxon>Craniata</taxon>
        <taxon>Vertebrata</taxon>
        <taxon>Euteleostomi</taxon>
        <taxon>Amphibia</taxon>
        <taxon>Batrachia</taxon>
        <taxon>Anura</taxon>
        <taxon>Pelobatoidea</taxon>
        <taxon>Pelobatidae</taxon>
        <taxon>Pelobates</taxon>
    </lineage>
</organism>
<keyword evidence="4" id="KW-1185">Reference proteome</keyword>
<keyword evidence="1" id="KW-0812">Transmembrane</keyword>
<dbReference type="PANTHER" id="PTHR13771">
    <property type="entry name" value="INTERCELLULAR ADHESION MOLECULE"/>
    <property type="match status" value="1"/>
</dbReference>
<keyword evidence="1" id="KW-0472">Membrane</keyword>